<dbReference type="PANTHER" id="PTHR12558:SF13">
    <property type="entry name" value="CELL DIVISION CYCLE PROTEIN 27 HOMOLOG"/>
    <property type="match status" value="1"/>
</dbReference>
<keyword evidence="4" id="KW-1185">Reference proteome</keyword>
<reference evidence="3" key="1">
    <citation type="journal article" date="2014" name="Int. J. Syst. Evol. Microbiol.">
        <title>Complete genome sequence of Corynebacterium casei LMG S-19264T (=DSM 44701T), isolated from a smear-ripened cheese.</title>
        <authorList>
            <consortium name="US DOE Joint Genome Institute (JGI-PGF)"/>
            <person name="Walter F."/>
            <person name="Albersmeier A."/>
            <person name="Kalinowski J."/>
            <person name="Ruckert C."/>
        </authorList>
    </citation>
    <scope>NUCLEOTIDE SEQUENCE</scope>
    <source>
        <strain evidence="3">NBRC 110023</strain>
    </source>
</reference>
<dbReference type="InterPro" id="IPR011990">
    <property type="entry name" value="TPR-like_helical_dom_sf"/>
</dbReference>
<reference evidence="3" key="2">
    <citation type="submission" date="2023-01" db="EMBL/GenBank/DDBJ databases">
        <title>Draft genome sequence of Agaribacter marinus strain NBRC 110023.</title>
        <authorList>
            <person name="Sun Q."/>
            <person name="Mori K."/>
        </authorList>
    </citation>
    <scope>NUCLEOTIDE SEQUENCE</scope>
    <source>
        <strain evidence="3">NBRC 110023</strain>
    </source>
</reference>
<accession>A0AA37WLK1</accession>
<feature type="signal peptide" evidence="2">
    <location>
        <begin position="1"/>
        <end position="22"/>
    </location>
</feature>
<dbReference type="AlphaFoldDB" id="A0AA37WLK1"/>
<dbReference type="Pfam" id="PF14559">
    <property type="entry name" value="TPR_19"/>
    <property type="match status" value="4"/>
</dbReference>
<proteinExistence type="predicted"/>
<name>A0AA37WLK1_9ALTE</name>
<gene>
    <name evidence="3" type="ORF">GCM10007852_31680</name>
</gene>
<evidence type="ECO:0000313" key="4">
    <source>
        <dbReference type="Proteomes" id="UP001156601"/>
    </source>
</evidence>
<dbReference type="Proteomes" id="UP001156601">
    <property type="component" value="Unassembled WGS sequence"/>
</dbReference>
<dbReference type="EMBL" id="BSOT01000009">
    <property type="protein sequence ID" value="GLR72260.1"/>
    <property type="molecule type" value="Genomic_DNA"/>
</dbReference>
<dbReference type="PANTHER" id="PTHR12558">
    <property type="entry name" value="CELL DIVISION CYCLE 16,23,27"/>
    <property type="match status" value="1"/>
</dbReference>
<comment type="caution">
    <text evidence="3">The sequence shown here is derived from an EMBL/GenBank/DDBJ whole genome shotgun (WGS) entry which is preliminary data.</text>
</comment>
<dbReference type="SUPFAM" id="SSF48452">
    <property type="entry name" value="TPR-like"/>
    <property type="match status" value="5"/>
</dbReference>
<evidence type="ECO:0000256" key="2">
    <source>
        <dbReference type="SAM" id="SignalP"/>
    </source>
</evidence>
<feature type="chain" id="PRO_5041229354" description="PEP-CTERM system TPR-repeat lipoprotein" evidence="2">
    <location>
        <begin position="23"/>
        <end position="933"/>
    </location>
</feature>
<dbReference type="Gene3D" id="1.25.40.10">
    <property type="entry name" value="Tetratricopeptide repeat domain"/>
    <property type="match status" value="5"/>
</dbReference>
<sequence>MFIQRFSIVILVCVFLPYTSLANDNNTNYEKALVAFNDGKYDAAYVLAKNAIQAAPKYLPAKILMGKLLLNKKEFSAAEQEFSEAEFAGADPNLFSREWGQALLASRQFSRLISLKFESLLSEGNRLSWAYLKAEACINIEDYLCARELLNSIRKSASQRMNALNSLARISLQEDAFNNAKALLDEANKYEANNPETLRLLGQYHRIHGDLFKAQMYLEQAYDLEGASPTISRNLADIYISQGKLEQALKLSEKILTEYPQDPYVNFAFIWLKEHLGARPVDAKAFDALEASLSKLSSQAANLEPTLVYLRGLVNYVQGNFELALQDFDTYLSGDKSNVDAAFLLSKTHVALKDPAAALSVFSQYETSVLRNFQHTLFLANLYLERNKVYKANALLAQLKNGFDDHPQTALLELKSLLTKADKSLAFDALDTMFSKFSDDISVLQTYVLTNIDFARFNAADKGIDALYSVDPQNEMIPSFKIASNIKQGAFAEALALINKQIEHQGDSFDLLFNKAIALNGMNDYKRAQSILASILARRGEHLSASLALARSYMGLNQYDDAGALYLELVKKYEDDDVVRSDYIEYLISIGDFVQALNQTNRLTRQFPSAANYIVLKARLHIKLKQYDKATVEAKKLSYLANANPLLYKAQSGLYSATAEYALALEAMENLRALLPNQRQIEVDYIRVLLQNRDYEDGAKAIASLQKVYPEDIEVGLLSADLSLLQDDTASANAQYEKLLAIDVTNQVVLAKMYALVSKGFNASAFLAKLEIAIGKDSSYFYRSLKAQYHYYYGDKNIAIREYEYILTNNLMPNRSALLNRLAGLYLPDDLVSSEQYILQAYALDNGNSKVLQTFGWLRALQGKYKEALGFLREASVKDNNSNTLKYRLAYTLEKLGRKSEAISILNRILDVENVNFEDKKNAILLLQLLESN</sequence>
<dbReference type="PROSITE" id="PS50005">
    <property type="entry name" value="TPR"/>
    <property type="match status" value="1"/>
</dbReference>
<evidence type="ECO:0000313" key="3">
    <source>
        <dbReference type="EMBL" id="GLR72260.1"/>
    </source>
</evidence>
<evidence type="ECO:0000256" key="1">
    <source>
        <dbReference type="PROSITE-ProRule" id="PRU00339"/>
    </source>
</evidence>
<dbReference type="InterPro" id="IPR019734">
    <property type="entry name" value="TPR_rpt"/>
</dbReference>
<feature type="repeat" description="TPR" evidence="1">
    <location>
        <begin position="229"/>
        <end position="262"/>
    </location>
</feature>
<organism evidence="3 4">
    <name type="scientific">Agaribacter marinus</name>
    <dbReference type="NCBI Taxonomy" id="1431249"/>
    <lineage>
        <taxon>Bacteria</taxon>
        <taxon>Pseudomonadati</taxon>
        <taxon>Pseudomonadota</taxon>
        <taxon>Gammaproteobacteria</taxon>
        <taxon>Alteromonadales</taxon>
        <taxon>Alteromonadaceae</taxon>
        <taxon>Agaribacter</taxon>
    </lineage>
</organism>
<evidence type="ECO:0008006" key="5">
    <source>
        <dbReference type="Google" id="ProtNLM"/>
    </source>
</evidence>
<dbReference type="Pfam" id="PF13432">
    <property type="entry name" value="TPR_16"/>
    <property type="match status" value="1"/>
</dbReference>
<keyword evidence="2" id="KW-0732">Signal</keyword>
<keyword evidence="1" id="KW-0802">TPR repeat</keyword>
<protein>
    <recommendedName>
        <fullName evidence="5">PEP-CTERM system TPR-repeat lipoprotein</fullName>
    </recommendedName>
</protein>
<dbReference type="SMART" id="SM00028">
    <property type="entry name" value="TPR"/>
    <property type="match status" value="10"/>
</dbReference>
<dbReference type="RefSeq" id="WP_284218681.1">
    <property type="nucleotide sequence ID" value="NZ_BSOT01000009.1"/>
</dbReference>